<name>A0A0G4H0R4_9ALVE</name>
<dbReference type="AlphaFoldDB" id="A0A0G4H0R4"/>
<reference evidence="2" key="1">
    <citation type="submission" date="2014-11" db="EMBL/GenBank/DDBJ databases">
        <authorList>
            <person name="Otto D Thomas"/>
            <person name="Naeem Raeece"/>
        </authorList>
    </citation>
    <scope>NUCLEOTIDE SEQUENCE</scope>
</reference>
<feature type="region of interest" description="Disordered" evidence="1">
    <location>
        <begin position="1"/>
        <end position="23"/>
    </location>
</feature>
<evidence type="ECO:0000313" key="2">
    <source>
        <dbReference type="EMBL" id="CEM37005.1"/>
    </source>
</evidence>
<evidence type="ECO:0000256" key="1">
    <source>
        <dbReference type="SAM" id="MobiDB-lite"/>
    </source>
</evidence>
<feature type="compositionally biased region" description="Basic residues" evidence="1">
    <location>
        <begin position="1"/>
        <end position="22"/>
    </location>
</feature>
<organism evidence="2">
    <name type="scientific">Chromera velia CCMP2878</name>
    <dbReference type="NCBI Taxonomy" id="1169474"/>
    <lineage>
        <taxon>Eukaryota</taxon>
        <taxon>Sar</taxon>
        <taxon>Alveolata</taxon>
        <taxon>Colpodellida</taxon>
        <taxon>Chromeraceae</taxon>
        <taxon>Chromera</taxon>
    </lineage>
</organism>
<accession>A0A0G4H0R4</accession>
<protein>
    <submittedName>
        <fullName evidence="2">Uncharacterized protein</fullName>
    </submittedName>
</protein>
<gene>
    <name evidence="2" type="ORF">Cvel_24195</name>
</gene>
<proteinExistence type="predicted"/>
<dbReference type="VEuPathDB" id="CryptoDB:Cvel_24195"/>
<sequence>MRRRRRRRRRLRMRKKQMRSKHTKVEIECPHHRYMEVAEAAASLMPVAANSGQAGRRRNSGSLSQIPSSCVCQPWVEPTMQHPLDLQGTAYAFWQPPSRMTRKALRRLKHLRLRSQRADCREGAFGTRIVTLQSSEKEQYLKSVSEKGALIDDSEEKGQSGSVSDVIELDSERFQDEDTFHPTHQVTFRDEILRDESALCDVRFVENWRSQNRSFADIEFTPL</sequence>
<dbReference type="EMBL" id="CDMZ01001748">
    <property type="protein sequence ID" value="CEM37005.1"/>
    <property type="molecule type" value="Genomic_DNA"/>
</dbReference>